<organism evidence="1 2">
    <name type="scientific">Colocasia esculenta</name>
    <name type="common">Wild taro</name>
    <name type="synonym">Arum esculentum</name>
    <dbReference type="NCBI Taxonomy" id="4460"/>
    <lineage>
        <taxon>Eukaryota</taxon>
        <taxon>Viridiplantae</taxon>
        <taxon>Streptophyta</taxon>
        <taxon>Embryophyta</taxon>
        <taxon>Tracheophyta</taxon>
        <taxon>Spermatophyta</taxon>
        <taxon>Magnoliopsida</taxon>
        <taxon>Liliopsida</taxon>
        <taxon>Araceae</taxon>
        <taxon>Aroideae</taxon>
        <taxon>Colocasieae</taxon>
        <taxon>Colocasia</taxon>
    </lineage>
</organism>
<dbReference type="Proteomes" id="UP000652761">
    <property type="component" value="Unassembled WGS sequence"/>
</dbReference>
<dbReference type="AlphaFoldDB" id="A0A843XHJ4"/>
<reference evidence="1" key="1">
    <citation type="submission" date="2017-07" db="EMBL/GenBank/DDBJ databases">
        <title>Taro Niue Genome Assembly and Annotation.</title>
        <authorList>
            <person name="Atibalentja N."/>
            <person name="Keating K."/>
            <person name="Fields C.J."/>
        </authorList>
    </citation>
    <scope>NUCLEOTIDE SEQUENCE</scope>
    <source>
        <strain evidence="1">Niue_2</strain>
        <tissue evidence="1">Leaf</tissue>
    </source>
</reference>
<evidence type="ECO:0000313" key="2">
    <source>
        <dbReference type="Proteomes" id="UP000652761"/>
    </source>
</evidence>
<protein>
    <submittedName>
        <fullName evidence="1">Uncharacterized protein</fullName>
    </submittedName>
</protein>
<keyword evidence="2" id="KW-1185">Reference proteome</keyword>
<proteinExistence type="predicted"/>
<dbReference type="EMBL" id="NMUH01008610">
    <property type="protein sequence ID" value="MQM19044.1"/>
    <property type="molecule type" value="Genomic_DNA"/>
</dbReference>
<gene>
    <name evidence="1" type="ORF">Taro_052044</name>
</gene>
<evidence type="ECO:0000313" key="1">
    <source>
        <dbReference type="EMBL" id="MQM19044.1"/>
    </source>
</evidence>
<sequence length="114" mass="12427">MFIPLETSDAELIPRTEAGLRYSSRSCSSLRVDSYILGDLRRAYIFDADVVERTVVAAVDIGSVCAVVESRQQATVEAAHLPVARQCAGPESPLTLRSLEEFLLNPQLLGLHAL</sequence>
<comment type="caution">
    <text evidence="1">The sequence shown here is derived from an EMBL/GenBank/DDBJ whole genome shotgun (WGS) entry which is preliminary data.</text>
</comment>
<accession>A0A843XHJ4</accession>
<name>A0A843XHJ4_COLES</name>